<evidence type="ECO:0000259" key="2">
    <source>
        <dbReference type="Pfam" id="PF08448"/>
    </source>
</evidence>
<dbReference type="Gene3D" id="3.30.450.20">
    <property type="entry name" value="PAS domain"/>
    <property type="match status" value="1"/>
</dbReference>
<dbReference type="Pfam" id="PF08448">
    <property type="entry name" value="PAS_4"/>
    <property type="match status" value="1"/>
</dbReference>
<keyword evidence="1" id="KW-0472">Membrane</keyword>
<name>A0A3N1YAV5_9GAMM</name>
<evidence type="ECO:0000259" key="3">
    <source>
        <dbReference type="Pfam" id="PF19443"/>
    </source>
</evidence>
<gene>
    <name evidence="4" type="ORF">EDC57_0666</name>
</gene>
<evidence type="ECO:0000313" key="4">
    <source>
        <dbReference type="EMBL" id="ROR34762.1"/>
    </source>
</evidence>
<feature type="transmembrane region" description="Helical" evidence="1">
    <location>
        <begin position="257"/>
        <end position="274"/>
    </location>
</feature>
<dbReference type="RefSeq" id="WP_123400201.1">
    <property type="nucleotide sequence ID" value="NZ_RJVI01000001.1"/>
</dbReference>
<dbReference type="EMBL" id="RJVI01000001">
    <property type="protein sequence ID" value="ROR34762.1"/>
    <property type="molecule type" value="Genomic_DNA"/>
</dbReference>
<dbReference type="Pfam" id="PF19443">
    <property type="entry name" value="DAHL"/>
    <property type="match status" value="1"/>
</dbReference>
<evidence type="ECO:0000256" key="1">
    <source>
        <dbReference type="SAM" id="Phobius"/>
    </source>
</evidence>
<sequence>MIGPGTPLPRSVVATTLLLLLLLGGLAAQTTYIARINARHGAVVKALEAARDAERSLDRELLVLRYLQHHDFDLVRAAEDRLSETLAALGRAPLAEAIAASPATAYAIQQAALRWSEMRADLERYLTEVAGFKVALAFFAFMEPQRLGGQGGTRPETAARVTEAQRLALRLVNSRDARLAAGLLRITNGIERQAAELPAARRLAAQARRLVTLGAVLERRLELIESTGVGRVLDEALEGFLNYHERVERNSERMRNLLVGLAVLVFLVLTTVLAREYGIGTRRIAAGAGAWRALQSLNAAVLLVDDQDRVMLANAEAERLLGPRLGGRPLAEVLPLVSEVTRAPLPSPAREAIQSDAPVRWLRDVRIEGGDASVAVEAYPLVRPNPRDTEGALVMVRRLRRSDQRQRIPA</sequence>
<evidence type="ECO:0000313" key="5">
    <source>
        <dbReference type="Proteomes" id="UP000276634"/>
    </source>
</evidence>
<reference evidence="4 5" key="1">
    <citation type="submission" date="2018-11" db="EMBL/GenBank/DDBJ databases">
        <title>Genomic Encyclopedia of Type Strains, Phase IV (KMG-IV): sequencing the most valuable type-strain genomes for metagenomic binning, comparative biology and taxonomic classification.</title>
        <authorList>
            <person name="Goeker M."/>
        </authorList>
    </citation>
    <scope>NUCLEOTIDE SEQUENCE [LARGE SCALE GENOMIC DNA]</scope>
    <source>
        <strain evidence="4 5">DSM 100275</strain>
    </source>
</reference>
<accession>A0A3N1YAV5</accession>
<proteinExistence type="predicted"/>
<protein>
    <submittedName>
        <fullName evidence="4">PAS domain-containing protein</fullName>
    </submittedName>
</protein>
<feature type="domain" description="DAHL" evidence="3">
    <location>
        <begin position="38"/>
        <end position="255"/>
    </location>
</feature>
<organism evidence="4 5">
    <name type="scientific">Inmirania thermothiophila</name>
    <dbReference type="NCBI Taxonomy" id="1750597"/>
    <lineage>
        <taxon>Bacteria</taxon>
        <taxon>Pseudomonadati</taxon>
        <taxon>Pseudomonadota</taxon>
        <taxon>Gammaproteobacteria</taxon>
        <taxon>Chromatiales</taxon>
        <taxon>Ectothiorhodospiraceae</taxon>
        <taxon>Inmirania</taxon>
    </lineage>
</organism>
<dbReference type="Proteomes" id="UP000276634">
    <property type="component" value="Unassembled WGS sequence"/>
</dbReference>
<dbReference type="InterPro" id="IPR013656">
    <property type="entry name" value="PAS_4"/>
</dbReference>
<feature type="domain" description="PAS fold-4" evidence="2">
    <location>
        <begin position="294"/>
        <end position="398"/>
    </location>
</feature>
<dbReference type="AlphaFoldDB" id="A0A3N1YAV5"/>
<keyword evidence="5" id="KW-1185">Reference proteome</keyword>
<keyword evidence="1" id="KW-1133">Transmembrane helix</keyword>
<keyword evidence="1" id="KW-0812">Transmembrane</keyword>
<comment type="caution">
    <text evidence="4">The sequence shown here is derived from an EMBL/GenBank/DDBJ whole genome shotgun (WGS) entry which is preliminary data.</text>
</comment>
<dbReference type="InterPro" id="IPR045812">
    <property type="entry name" value="DAHL"/>
</dbReference>